<sequence>MDTRFLTLMEFQNVYFYRFITLAIFVTTGVLLLFIFPEMKRSEISVVVPVLFILWGRFAVEYVRLKKCGPAFIHNDELVISRDGGHRQIPLTRIRSVTSKHSLFMVRRYRSWTDHLAFLQFTLNNGERVYTLAESKVFEYPAGKNTLAAIQAAVLAAKTKSLTSRQVSHDAERST</sequence>
<dbReference type="Proteomes" id="UP000077787">
    <property type="component" value="Chromosome"/>
</dbReference>
<proteinExistence type="predicted"/>
<evidence type="ECO:0000313" key="3">
    <source>
        <dbReference type="Proteomes" id="UP000077787"/>
    </source>
</evidence>
<keyword evidence="1" id="KW-0812">Transmembrane</keyword>
<feature type="transmembrane region" description="Helical" evidence="1">
    <location>
        <begin position="43"/>
        <end position="60"/>
    </location>
</feature>
<accession>A0A172WJK8</accession>
<dbReference type="EMBL" id="CP015641">
    <property type="protein sequence ID" value="ANF23652.1"/>
    <property type="molecule type" value="Genomic_DNA"/>
</dbReference>
<reference evidence="2 3" key="1">
    <citation type="submission" date="2016-05" db="EMBL/GenBank/DDBJ databases">
        <title>Genome sequence of Pseudomonas stutzeri 273 and identification of the exopolysaccharide biosynthesis locus.</title>
        <authorList>
            <person name="Wu S."/>
            <person name="Sun C."/>
        </authorList>
    </citation>
    <scope>NUCLEOTIDE SEQUENCE [LARGE SCALE GENOMIC DNA]</scope>
    <source>
        <strain evidence="2 3">273</strain>
    </source>
</reference>
<organism evidence="2 3">
    <name type="scientific">Stutzerimonas stutzeri</name>
    <name type="common">Pseudomonas stutzeri</name>
    <dbReference type="NCBI Taxonomy" id="316"/>
    <lineage>
        <taxon>Bacteria</taxon>
        <taxon>Pseudomonadati</taxon>
        <taxon>Pseudomonadota</taxon>
        <taxon>Gammaproteobacteria</taxon>
        <taxon>Pseudomonadales</taxon>
        <taxon>Pseudomonadaceae</taxon>
        <taxon>Stutzerimonas</taxon>
    </lineage>
</organism>
<evidence type="ECO:0000256" key="1">
    <source>
        <dbReference type="SAM" id="Phobius"/>
    </source>
</evidence>
<feature type="transmembrane region" description="Helical" evidence="1">
    <location>
        <begin position="15"/>
        <end position="36"/>
    </location>
</feature>
<gene>
    <name evidence="2" type="ORF">PS273GM_00095</name>
</gene>
<keyword evidence="1" id="KW-1133">Transmembrane helix</keyword>
<evidence type="ECO:0000313" key="2">
    <source>
        <dbReference type="EMBL" id="ANF23652.1"/>
    </source>
</evidence>
<dbReference type="OrthoDB" id="6888741at2"/>
<protein>
    <submittedName>
        <fullName evidence="2">Uncharacterized protein</fullName>
    </submittedName>
</protein>
<dbReference type="RefSeq" id="WP_064480222.1">
    <property type="nucleotide sequence ID" value="NZ_CP015641.1"/>
</dbReference>
<dbReference type="AlphaFoldDB" id="A0A172WJK8"/>
<name>A0A172WJK8_STUST</name>
<keyword evidence="1" id="KW-0472">Membrane</keyword>